<evidence type="ECO:0000313" key="3">
    <source>
        <dbReference type="Proteomes" id="UP000499080"/>
    </source>
</evidence>
<sequence length="120" mass="13458">MKFLEKMAERASSPPPQRSKWNQPAPWIQVRDLAVIYQRPGGWDASIGSVRAIVPVVLIYTQEREVRRPVVKLRGLFWYPRLGWESHFSRGNRAQNGAAPTPTGGTRIDPLIVSFSSCGG</sequence>
<evidence type="ECO:0000313" key="2">
    <source>
        <dbReference type="EMBL" id="GBM61206.1"/>
    </source>
</evidence>
<accession>A0A4Y2H8E6</accession>
<dbReference type="Proteomes" id="UP000499080">
    <property type="component" value="Unassembled WGS sequence"/>
</dbReference>
<feature type="region of interest" description="Disordered" evidence="1">
    <location>
        <begin position="1"/>
        <end position="22"/>
    </location>
</feature>
<reference evidence="2 3" key="1">
    <citation type="journal article" date="2019" name="Sci. Rep.">
        <title>Orb-weaving spider Araneus ventricosus genome elucidates the spidroin gene catalogue.</title>
        <authorList>
            <person name="Kono N."/>
            <person name="Nakamura H."/>
            <person name="Ohtoshi R."/>
            <person name="Moran D.A.P."/>
            <person name="Shinohara A."/>
            <person name="Yoshida Y."/>
            <person name="Fujiwara M."/>
            <person name="Mori M."/>
            <person name="Tomita M."/>
            <person name="Arakawa K."/>
        </authorList>
    </citation>
    <scope>NUCLEOTIDE SEQUENCE [LARGE SCALE GENOMIC DNA]</scope>
</reference>
<keyword evidence="3" id="KW-1185">Reference proteome</keyword>
<dbReference type="AlphaFoldDB" id="A0A4Y2H8E6"/>
<name>A0A4Y2H8E6_ARAVE</name>
<comment type="caution">
    <text evidence="2">The sequence shown here is derived from an EMBL/GenBank/DDBJ whole genome shotgun (WGS) entry which is preliminary data.</text>
</comment>
<gene>
    <name evidence="2" type="ORF">AVEN_241587_1</name>
</gene>
<dbReference type="EMBL" id="BGPR01001756">
    <property type="protein sequence ID" value="GBM61206.1"/>
    <property type="molecule type" value="Genomic_DNA"/>
</dbReference>
<proteinExistence type="predicted"/>
<protein>
    <submittedName>
        <fullName evidence="2">Uncharacterized protein</fullName>
    </submittedName>
</protein>
<evidence type="ECO:0000256" key="1">
    <source>
        <dbReference type="SAM" id="MobiDB-lite"/>
    </source>
</evidence>
<organism evidence="2 3">
    <name type="scientific">Araneus ventricosus</name>
    <name type="common">Orbweaver spider</name>
    <name type="synonym">Epeira ventricosa</name>
    <dbReference type="NCBI Taxonomy" id="182803"/>
    <lineage>
        <taxon>Eukaryota</taxon>
        <taxon>Metazoa</taxon>
        <taxon>Ecdysozoa</taxon>
        <taxon>Arthropoda</taxon>
        <taxon>Chelicerata</taxon>
        <taxon>Arachnida</taxon>
        <taxon>Araneae</taxon>
        <taxon>Araneomorphae</taxon>
        <taxon>Entelegynae</taxon>
        <taxon>Araneoidea</taxon>
        <taxon>Araneidae</taxon>
        <taxon>Araneus</taxon>
    </lineage>
</organism>